<dbReference type="NCBIfam" id="TIGR00229">
    <property type="entry name" value="sensory_box"/>
    <property type="match status" value="1"/>
</dbReference>
<dbReference type="Gene3D" id="3.30.200.20">
    <property type="entry name" value="Phosphorylase Kinase, domain 1"/>
    <property type="match status" value="1"/>
</dbReference>
<dbReference type="PROSITE" id="PS00108">
    <property type="entry name" value="PROTEIN_KINASE_ST"/>
    <property type="match status" value="1"/>
</dbReference>
<feature type="domain" description="PAS" evidence="15">
    <location>
        <begin position="15"/>
        <end position="86"/>
    </location>
</feature>
<feature type="domain" description="Protein kinase" evidence="14">
    <location>
        <begin position="306"/>
        <end position="483"/>
    </location>
</feature>
<keyword evidence="17" id="KW-1185">Reference proteome</keyword>
<dbReference type="Pfam" id="PF00989">
    <property type="entry name" value="PAS"/>
    <property type="match status" value="1"/>
</dbReference>
<evidence type="ECO:0000313" key="16">
    <source>
        <dbReference type="EMBL" id="KAI3917305.1"/>
    </source>
</evidence>
<sequence>MNHPTSRKGIAMNSTDKFLLNILQSMGQAIHILDATGMVTYWNRSAEKLYGYSASEALGQDIIELIVEREAREEARHINRKNASRGNWTGTFPVKNKQGIRIFVHITLTHLYDDDGNIARIICVSADAQDFLQTPPVSSSTSTQDIDSQQLLQIVVTPRGACIITGDVPLKASPVEKLSGRKFGGYGGKGEGMIGTSIAVDCINKKNIPWPWKVSQHDGLVARTRHHIFACCMRNEKENDFVRSKSSASYGTPKVQVLGNNNQFANEANDSNATVKISVSLTISGPLCKFDTVTGLSDYDILWEELTVGGKLGRGSCGTLYHGMWCGSDVALKVFFKFEYPDDLLHSFKQEVLLMKKLRHPNVLLFMGAVTSPKHLCIVTEFMPRGSLFQLLRSSSKIDWRRRVLMALDIGCTPYLRRKLKYRNRYFARGMSYLHNCTPPVVHCDLKSSNLLVDKNWTVKVGDFGLSRLKHATYLSLKSVKGT</sequence>
<dbReference type="InterPro" id="IPR000719">
    <property type="entry name" value="Prot_kinase_dom"/>
</dbReference>
<keyword evidence="4" id="KW-0600">Photoreceptor protein</keyword>
<evidence type="ECO:0000259" key="15">
    <source>
        <dbReference type="PROSITE" id="PS50112"/>
    </source>
</evidence>
<dbReference type="GO" id="GO:0006355">
    <property type="term" value="P:regulation of DNA-templated transcription"/>
    <property type="evidence" value="ECO:0007669"/>
    <property type="project" value="InterPro"/>
</dbReference>
<keyword evidence="6" id="KW-0808">Transferase</keyword>
<comment type="catalytic activity">
    <reaction evidence="13">
        <text>L-seryl-[protein] + ATP = O-phospho-L-seryl-[protein] + ADP + H(+)</text>
        <dbReference type="Rhea" id="RHEA:17989"/>
        <dbReference type="Rhea" id="RHEA-COMP:9863"/>
        <dbReference type="Rhea" id="RHEA-COMP:11604"/>
        <dbReference type="ChEBI" id="CHEBI:15378"/>
        <dbReference type="ChEBI" id="CHEBI:29999"/>
        <dbReference type="ChEBI" id="CHEBI:30616"/>
        <dbReference type="ChEBI" id="CHEBI:83421"/>
        <dbReference type="ChEBI" id="CHEBI:456216"/>
        <dbReference type="EC" id="2.7.11.1"/>
    </reaction>
</comment>
<keyword evidence="9" id="KW-0067">ATP-binding</keyword>
<dbReference type="SUPFAM" id="SSF55785">
    <property type="entry name" value="PYP-like sensor domain (PAS domain)"/>
    <property type="match status" value="1"/>
</dbReference>
<keyword evidence="5" id="KW-0716">Sensory transduction</keyword>
<dbReference type="GO" id="GO:0004674">
    <property type="term" value="F:protein serine/threonine kinase activity"/>
    <property type="evidence" value="ECO:0007669"/>
    <property type="project" value="UniProtKB-KW"/>
</dbReference>
<dbReference type="SMART" id="SM00220">
    <property type="entry name" value="S_TKc"/>
    <property type="match status" value="1"/>
</dbReference>
<comment type="catalytic activity">
    <reaction evidence="12">
        <text>L-threonyl-[protein] + ATP = O-phospho-L-threonyl-[protein] + ADP + H(+)</text>
        <dbReference type="Rhea" id="RHEA:46608"/>
        <dbReference type="Rhea" id="RHEA-COMP:11060"/>
        <dbReference type="Rhea" id="RHEA-COMP:11605"/>
        <dbReference type="ChEBI" id="CHEBI:15378"/>
        <dbReference type="ChEBI" id="CHEBI:30013"/>
        <dbReference type="ChEBI" id="CHEBI:30616"/>
        <dbReference type="ChEBI" id="CHEBI:61977"/>
        <dbReference type="ChEBI" id="CHEBI:456216"/>
        <dbReference type="EC" id="2.7.11.1"/>
    </reaction>
</comment>
<dbReference type="GO" id="GO:0005524">
    <property type="term" value="F:ATP binding"/>
    <property type="evidence" value="ECO:0007669"/>
    <property type="project" value="UniProtKB-KW"/>
</dbReference>
<dbReference type="InterPro" id="IPR011009">
    <property type="entry name" value="Kinase-like_dom_sf"/>
</dbReference>
<comment type="caution">
    <text evidence="16">The sequence shown here is derived from an EMBL/GenBank/DDBJ whole genome shotgun (WGS) entry which is preliminary data.</text>
</comment>
<dbReference type="FunFam" id="3.30.200.20:FF:000060">
    <property type="entry name" value="Serine/threonine-protein kinase isoform 1"/>
    <property type="match status" value="1"/>
</dbReference>
<proteinExistence type="inferred from homology"/>
<dbReference type="PROSITE" id="PS50011">
    <property type="entry name" value="PROTEIN_KINASE_DOM"/>
    <property type="match status" value="1"/>
</dbReference>
<dbReference type="Gene3D" id="3.30.450.20">
    <property type="entry name" value="PAS domain"/>
    <property type="match status" value="1"/>
</dbReference>
<dbReference type="AlphaFoldDB" id="A0AAD4XHC3"/>
<dbReference type="GO" id="GO:0009881">
    <property type="term" value="F:photoreceptor activity"/>
    <property type="evidence" value="ECO:0007669"/>
    <property type="project" value="UniProtKB-KW"/>
</dbReference>
<dbReference type="EC" id="2.7.11.1" evidence="2"/>
<evidence type="ECO:0000256" key="11">
    <source>
        <dbReference type="ARBA" id="ARBA00023170"/>
    </source>
</evidence>
<dbReference type="Pfam" id="PF07714">
    <property type="entry name" value="PK_Tyr_Ser-Thr"/>
    <property type="match status" value="1"/>
</dbReference>
<dbReference type="Proteomes" id="UP001202328">
    <property type="component" value="Unassembled WGS sequence"/>
</dbReference>
<dbReference type="Gene3D" id="1.10.510.10">
    <property type="entry name" value="Transferase(Phosphotransferase) domain 1"/>
    <property type="match status" value="1"/>
</dbReference>
<evidence type="ECO:0000256" key="2">
    <source>
        <dbReference type="ARBA" id="ARBA00012513"/>
    </source>
</evidence>
<dbReference type="SUPFAM" id="SSF56112">
    <property type="entry name" value="Protein kinase-like (PK-like)"/>
    <property type="match status" value="1"/>
</dbReference>
<evidence type="ECO:0000256" key="12">
    <source>
        <dbReference type="ARBA" id="ARBA00047899"/>
    </source>
</evidence>
<evidence type="ECO:0000256" key="6">
    <source>
        <dbReference type="ARBA" id="ARBA00022679"/>
    </source>
</evidence>
<name>A0AAD4XHC3_9MAGN</name>
<dbReference type="InterPro" id="IPR000014">
    <property type="entry name" value="PAS"/>
</dbReference>
<dbReference type="PROSITE" id="PS50112">
    <property type="entry name" value="PAS"/>
    <property type="match status" value="1"/>
</dbReference>
<evidence type="ECO:0000313" key="17">
    <source>
        <dbReference type="Proteomes" id="UP001202328"/>
    </source>
</evidence>
<keyword evidence="3" id="KW-0723">Serine/threonine-protein kinase</keyword>
<evidence type="ECO:0000256" key="10">
    <source>
        <dbReference type="ARBA" id="ARBA00022991"/>
    </source>
</evidence>
<evidence type="ECO:0000256" key="3">
    <source>
        <dbReference type="ARBA" id="ARBA00022527"/>
    </source>
</evidence>
<evidence type="ECO:0000256" key="8">
    <source>
        <dbReference type="ARBA" id="ARBA00022777"/>
    </source>
</evidence>
<dbReference type="SMART" id="SM00091">
    <property type="entry name" value="PAS"/>
    <property type="match status" value="1"/>
</dbReference>
<comment type="similarity">
    <text evidence="1">Belongs to the protein kinase superfamily. TKL Ser/Thr protein kinase family. RAF subfamily.</text>
</comment>
<gene>
    <name evidence="16" type="ORF">MKW98_027224</name>
</gene>
<keyword evidence="10" id="KW-0157">Chromophore</keyword>
<dbReference type="InterPro" id="IPR051681">
    <property type="entry name" value="Ser/Thr_Kinases-Pseudokinases"/>
</dbReference>
<accession>A0AAD4XHC3</accession>
<protein>
    <recommendedName>
        <fullName evidence="2">non-specific serine/threonine protein kinase</fullName>
        <ecNumber evidence="2">2.7.11.1</ecNumber>
    </recommendedName>
</protein>
<dbReference type="EMBL" id="JAJJMB010008995">
    <property type="protein sequence ID" value="KAI3917305.1"/>
    <property type="molecule type" value="Genomic_DNA"/>
</dbReference>
<dbReference type="InterPro" id="IPR008271">
    <property type="entry name" value="Ser/Thr_kinase_AS"/>
</dbReference>
<evidence type="ECO:0000256" key="9">
    <source>
        <dbReference type="ARBA" id="ARBA00022840"/>
    </source>
</evidence>
<evidence type="ECO:0000256" key="1">
    <source>
        <dbReference type="ARBA" id="ARBA00010507"/>
    </source>
</evidence>
<dbReference type="InterPro" id="IPR013767">
    <property type="entry name" value="PAS_fold"/>
</dbReference>
<evidence type="ECO:0000256" key="5">
    <source>
        <dbReference type="ARBA" id="ARBA00022606"/>
    </source>
</evidence>
<dbReference type="PANTHER" id="PTHR44329:SF47">
    <property type="entry name" value="SERINE_THREONINE-PROTEIN KINASE ROCO5-RELATED"/>
    <property type="match status" value="1"/>
</dbReference>
<organism evidence="16 17">
    <name type="scientific">Papaver atlanticum</name>
    <dbReference type="NCBI Taxonomy" id="357466"/>
    <lineage>
        <taxon>Eukaryota</taxon>
        <taxon>Viridiplantae</taxon>
        <taxon>Streptophyta</taxon>
        <taxon>Embryophyta</taxon>
        <taxon>Tracheophyta</taxon>
        <taxon>Spermatophyta</taxon>
        <taxon>Magnoliopsida</taxon>
        <taxon>Ranunculales</taxon>
        <taxon>Papaveraceae</taxon>
        <taxon>Papaveroideae</taxon>
        <taxon>Papaver</taxon>
    </lineage>
</organism>
<dbReference type="PANTHER" id="PTHR44329">
    <property type="entry name" value="SERINE/THREONINE-PROTEIN KINASE TNNI3K-RELATED"/>
    <property type="match status" value="1"/>
</dbReference>
<evidence type="ECO:0000256" key="4">
    <source>
        <dbReference type="ARBA" id="ARBA00022543"/>
    </source>
</evidence>
<keyword evidence="11" id="KW-0675">Receptor</keyword>
<keyword evidence="7" id="KW-0547">Nucleotide-binding</keyword>
<keyword evidence="8" id="KW-0418">Kinase</keyword>
<dbReference type="InterPro" id="IPR035965">
    <property type="entry name" value="PAS-like_dom_sf"/>
</dbReference>
<evidence type="ECO:0000256" key="13">
    <source>
        <dbReference type="ARBA" id="ARBA00048679"/>
    </source>
</evidence>
<dbReference type="InterPro" id="IPR001245">
    <property type="entry name" value="Ser-Thr/Tyr_kinase_cat_dom"/>
</dbReference>
<reference evidence="16" key="1">
    <citation type="submission" date="2022-04" db="EMBL/GenBank/DDBJ databases">
        <title>A functionally conserved STORR gene fusion in Papaver species that diverged 16.8 million years ago.</title>
        <authorList>
            <person name="Catania T."/>
        </authorList>
    </citation>
    <scope>NUCLEOTIDE SEQUENCE</scope>
    <source>
        <strain evidence="16">S-188037</strain>
    </source>
</reference>
<feature type="non-terminal residue" evidence="16">
    <location>
        <position position="1"/>
    </location>
</feature>
<evidence type="ECO:0000256" key="7">
    <source>
        <dbReference type="ARBA" id="ARBA00022741"/>
    </source>
</evidence>
<dbReference type="CDD" id="cd00130">
    <property type="entry name" value="PAS"/>
    <property type="match status" value="1"/>
</dbReference>
<evidence type="ECO:0000259" key="14">
    <source>
        <dbReference type="PROSITE" id="PS50011"/>
    </source>
</evidence>